<dbReference type="RefSeq" id="XP_028809613.1">
    <property type="nucleotide sequence ID" value="XM_028953780.1"/>
</dbReference>
<gene>
    <name evidence="11" type="primary">cldn10d</name>
</gene>
<keyword evidence="6 10" id="KW-0812">Transmembrane</keyword>
<evidence type="ECO:0000256" key="1">
    <source>
        <dbReference type="ARBA" id="ARBA00004435"/>
    </source>
</evidence>
<evidence type="ECO:0000256" key="4">
    <source>
        <dbReference type="ARBA" id="ARBA00022427"/>
    </source>
</evidence>
<keyword evidence="4" id="KW-0796">Tight junction</keyword>
<keyword evidence="9 10" id="KW-0472">Membrane</keyword>
<dbReference type="PROSITE" id="PS01346">
    <property type="entry name" value="CLAUDIN"/>
    <property type="match status" value="1"/>
</dbReference>
<evidence type="ECO:0000256" key="10">
    <source>
        <dbReference type="SAM" id="Phobius"/>
    </source>
</evidence>
<dbReference type="PANTHER" id="PTHR12002">
    <property type="entry name" value="CLAUDIN"/>
    <property type="match status" value="1"/>
</dbReference>
<dbReference type="Proteomes" id="UP000694580">
    <property type="component" value="Chromosome 15"/>
</dbReference>
<dbReference type="PRINTS" id="PR01077">
    <property type="entry name" value="CLAUDIN"/>
</dbReference>
<dbReference type="InterPro" id="IPR006187">
    <property type="entry name" value="Claudin"/>
</dbReference>
<proteinExistence type="inferred from homology"/>
<evidence type="ECO:0000256" key="5">
    <source>
        <dbReference type="ARBA" id="ARBA00022475"/>
    </source>
</evidence>
<protein>
    <recommendedName>
        <fullName evidence="13">Claudin</fullName>
    </recommendedName>
</protein>
<comment type="similarity">
    <text evidence="3">Belongs to the claudin family.</text>
</comment>
<dbReference type="GeneID" id="114764287"/>
<dbReference type="GO" id="GO:0005198">
    <property type="term" value="F:structural molecule activity"/>
    <property type="evidence" value="ECO:0007669"/>
    <property type="project" value="InterPro"/>
</dbReference>
<reference evidence="11" key="2">
    <citation type="submission" date="2025-08" db="UniProtKB">
        <authorList>
            <consortium name="Ensembl"/>
        </authorList>
    </citation>
    <scope>IDENTIFICATION</scope>
</reference>
<keyword evidence="7" id="KW-0965">Cell junction</keyword>
<dbReference type="Gene3D" id="1.20.140.150">
    <property type="match status" value="1"/>
</dbReference>
<feature type="transmembrane region" description="Helical" evidence="10">
    <location>
        <begin position="78"/>
        <end position="105"/>
    </location>
</feature>
<dbReference type="Ensembl" id="ENSDCDT00010063036.1">
    <property type="protein sequence ID" value="ENSDCDP00010052548.1"/>
    <property type="gene ID" value="ENSDCDG00010030703.1"/>
</dbReference>
<evidence type="ECO:0000256" key="9">
    <source>
        <dbReference type="ARBA" id="ARBA00023136"/>
    </source>
</evidence>
<name>A0AAY4E4I2_9TELE</name>
<dbReference type="Pfam" id="PF00822">
    <property type="entry name" value="PMP22_Claudin"/>
    <property type="match status" value="1"/>
</dbReference>
<dbReference type="GO" id="GO:0005923">
    <property type="term" value="C:bicellular tight junction"/>
    <property type="evidence" value="ECO:0007669"/>
    <property type="project" value="UniProtKB-SubCell"/>
</dbReference>
<dbReference type="InterPro" id="IPR017974">
    <property type="entry name" value="Claudin_CS"/>
</dbReference>
<reference evidence="11 12" key="1">
    <citation type="submission" date="2020-06" db="EMBL/GenBank/DDBJ databases">
        <authorList>
            <consortium name="Wellcome Sanger Institute Data Sharing"/>
        </authorList>
    </citation>
    <scope>NUCLEOTIDE SEQUENCE [LARGE SCALE GENOMIC DNA]</scope>
</reference>
<feature type="transmembrane region" description="Helical" evidence="10">
    <location>
        <begin position="117"/>
        <end position="142"/>
    </location>
</feature>
<evidence type="ECO:0008006" key="13">
    <source>
        <dbReference type="Google" id="ProtNLM"/>
    </source>
</evidence>
<dbReference type="GeneTree" id="ENSGT00940000155232"/>
<dbReference type="InterPro" id="IPR004031">
    <property type="entry name" value="PMP22/EMP/MP20/Claudin"/>
</dbReference>
<reference evidence="11" key="3">
    <citation type="submission" date="2025-09" db="UniProtKB">
        <authorList>
            <consortium name="Ensembl"/>
        </authorList>
    </citation>
    <scope>IDENTIFICATION</scope>
</reference>
<keyword evidence="8 10" id="KW-1133">Transmembrane helix</keyword>
<evidence type="ECO:0000256" key="7">
    <source>
        <dbReference type="ARBA" id="ARBA00022949"/>
    </source>
</evidence>
<dbReference type="GO" id="GO:0005886">
    <property type="term" value="C:plasma membrane"/>
    <property type="evidence" value="ECO:0007669"/>
    <property type="project" value="UniProtKB-SubCell"/>
</dbReference>
<evidence type="ECO:0000313" key="12">
    <source>
        <dbReference type="Proteomes" id="UP000694580"/>
    </source>
</evidence>
<evidence type="ECO:0000256" key="2">
    <source>
        <dbReference type="ARBA" id="ARBA00004651"/>
    </source>
</evidence>
<evidence type="ECO:0000256" key="8">
    <source>
        <dbReference type="ARBA" id="ARBA00022989"/>
    </source>
</evidence>
<evidence type="ECO:0000256" key="6">
    <source>
        <dbReference type="ARBA" id="ARBA00022692"/>
    </source>
</evidence>
<keyword evidence="12" id="KW-1185">Reference proteome</keyword>
<evidence type="ECO:0000256" key="3">
    <source>
        <dbReference type="ARBA" id="ARBA00008295"/>
    </source>
</evidence>
<evidence type="ECO:0000313" key="11">
    <source>
        <dbReference type="Ensembl" id="ENSDCDP00010052548.1"/>
    </source>
</evidence>
<organism evidence="11 12">
    <name type="scientific">Denticeps clupeoides</name>
    <name type="common">denticle herring</name>
    <dbReference type="NCBI Taxonomy" id="299321"/>
    <lineage>
        <taxon>Eukaryota</taxon>
        <taxon>Metazoa</taxon>
        <taxon>Chordata</taxon>
        <taxon>Craniata</taxon>
        <taxon>Vertebrata</taxon>
        <taxon>Euteleostomi</taxon>
        <taxon>Actinopterygii</taxon>
        <taxon>Neopterygii</taxon>
        <taxon>Teleostei</taxon>
        <taxon>Clupei</taxon>
        <taxon>Clupeiformes</taxon>
        <taxon>Denticipitoidei</taxon>
        <taxon>Denticipitidae</taxon>
        <taxon>Denticeps</taxon>
    </lineage>
</organism>
<keyword evidence="5" id="KW-1003">Cell membrane</keyword>
<dbReference type="AlphaFoldDB" id="A0AAY4E4I2"/>
<sequence>MKQRTMVMYVEISCFVACLAGWILICSTLATEYWSYSEVGGIVLTTSNFYSNLWMDCVSDSSGVSDCKYYPSMLGLSVFLHVCRALSVISVILGFWATVLTLIGMKCTKIGGSVQTNATIAFAASMTFLASGLSGLIVYSWWGDRVRKEFLDPNYNAQKFEIGAAVFIGWGGSCLMITSASVMAFFTGREAVFSTRAKKTQRGPSSYATTRTRRTYMLPGSSKQISGPTLFTGKLPAISMSRVLQGTRAVRPASRISMTPGSLAQTSMDSFV</sequence>
<feature type="transmembrane region" description="Helical" evidence="10">
    <location>
        <begin position="162"/>
        <end position="186"/>
    </location>
</feature>
<accession>A0AAY4E4I2</accession>
<comment type="subcellular location">
    <subcellularLocation>
        <location evidence="1">Cell junction</location>
        <location evidence="1">Tight junction</location>
    </subcellularLocation>
    <subcellularLocation>
        <location evidence="2">Cell membrane</location>
        <topology evidence="2">Multi-pass membrane protein</topology>
    </subcellularLocation>
</comment>